<evidence type="ECO:0000256" key="1">
    <source>
        <dbReference type="ARBA" id="ARBA00004123"/>
    </source>
</evidence>
<dbReference type="InterPro" id="IPR017907">
    <property type="entry name" value="Znf_RING_CS"/>
</dbReference>
<dbReference type="AlphaFoldDB" id="A0A061GLJ8"/>
<dbReference type="SMART" id="SM01180">
    <property type="entry name" value="DWNN"/>
    <property type="match status" value="1"/>
</dbReference>
<organism evidence="11 12">
    <name type="scientific">Theobroma cacao</name>
    <name type="common">Cacao</name>
    <name type="synonym">Cocoa</name>
    <dbReference type="NCBI Taxonomy" id="3641"/>
    <lineage>
        <taxon>Eukaryota</taxon>
        <taxon>Viridiplantae</taxon>
        <taxon>Streptophyta</taxon>
        <taxon>Embryophyta</taxon>
        <taxon>Tracheophyta</taxon>
        <taxon>Spermatophyta</taxon>
        <taxon>Magnoliopsida</taxon>
        <taxon>eudicotyledons</taxon>
        <taxon>Gunneridae</taxon>
        <taxon>Pentapetalae</taxon>
        <taxon>rosids</taxon>
        <taxon>malvids</taxon>
        <taxon>Malvales</taxon>
        <taxon>Malvaceae</taxon>
        <taxon>Byttnerioideae</taxon>
        <taxon>Theobroma</taxon>
    </lineage>
</organism>
<evidence type="ECO:0000256" key="5">
    <source>
        <dbReference type="ARBA" id="ARBA00023242"/>
    </source>
</evidence>
<dbReference type="GO" id="GO:0008270">
    <property type="term" value="F:zinc ion binding"/>
    <property type="evidence" value="ECO:0007669"/>
    <property type="project" value="UniProtKB-KW"/>
</dbReference>
<dbReference type="SUPFAM" id="SSF57850">
    <property type="entry name" value="RING/U-box"/>
    <property type="match status" value="1"/>
</dbReference>
<dbReference type="InterPro" id="IPR001878">
    <property type="entry name" value="Znf_CCHC"/>
</dbReference>
<sequence>MPAGGDDKEHQAEERSRKKKGETNEERGKVGKGRQNRGEIALLYPSYLLLSNRETESTIQLPASNSAMSVRFKFRSSPYYDWVDIGDRPSISVCDLKSRIVQNKKLNLCQDFDLLFSDPISGQEYVDDDFQIPRGSSVIIKRVPAGERAGSLENFPTRDANISKTSHPENVETVNFDDFGAELCPVPDANLSGIGLDIEHKFCVGDEEINIKLKRCTEQPVVECHKFEVSDISEAIPQGHKESETKSKPDIELNTKQSDLRAMQTADFPSELKCSLCDTFFKEAVMIPCCQHSFCMKCICHVLVEKARCPKCFSTKCKVEDLLPNVSLRLAIERFLKSQILVNGSENALHRDAPDGESGIQENDVSRVVSVLQRGAELPPSPSATGRGSNQYPTESVGGTGSLVNSNHFLKDKISKLPVHKMQRLPVGLEGFADFQGENQPINEEAESNVKRKKVLGVTTADAEKGYVETGRLKKGDRVCYMCGSPGHLRRDCPAVSSPHPMLQRGNGMFPGAMPGYVSPYWNGPPFPNIRPFANPYGNSGMMPFNATVVPASPFHVPTYVPSMFGGLPAFRGFTRMGGIAPAVKNNVDHQLFHFELDVKDYDKGPQFTSENVMRKHFYDEDDVKGRQCDEAKRRRDKNFYPERERSASYSEDSFTKKSLMKRRHPHTIDDDVYSDDERHEKSSHIAGQNRRPYHHSERSRSEVDDLPGSSSWHSEERHKHGHRSSKKHNDCREHCDSDSSWSHYPTNKEKEAKRTVKHDAERQHQKHCSNSESSLEPNHSTDQKKKRREKGSSRSCRHSGYKTKTTRCDNLSHDRWQMARRSDEDNREDYHHYKRKRVY</sequence>
<feature type="domain" description="CCHC-type" evidence="9">
    <location>
        <begin position="480"/>
        <end position="494"/>
    </location>
</feature>
<dbReference type="Gene3D" id="3.30.40.10">
    <property type="entry name" value="Zinc/RING finger domain, C3HC4 (zinc finger)"/>
    <property type="match status" value="1"/>
</dbReference>
<feature type="compositionally biased region" description="Polar residues" evidence="7">
    <location>
        <begin position="383"/>
        <end position="394"/>
    </location>
</feature>
<dbReference type="Gene3D" id="4.10.60.10">
    <property type="entry name" value="Zinc finger, CCHC-type"/>
    <property type="match status" value="1"/>
</dbReference>
<evidence type="ECO:0000256" key="4">
    <source>
        <dbReference type="ARBA" id="ARBA00022833"/>
    </source>
</evidence>
<dbReference type="InterPro" id="IPR033489">
    <property type="entry name" value="RBBP6"/>
</dbReference>
<dbReference type="Pfam" id="PF00098">
    <property type="entry name" value="zf-CCHC"/>
    <property type="match status" value="1"/>
</dbReference>
<reference evidence="11 12" key="1">
    <citation type="journal article" date="2013" name="Genome Biol.">
        <title>The genome sequence of the most widely cultivated cacao type and its use to identify candidate genes regulating pod color.</title>
        <authorList>
            <person name="Motamayor J.C."/>
            <person name="Mockaitis K."/>
            <person name="Schmutz J."/>
            <person name="Haiminen N."/>
            <person name="Iii D.L."/>
            <person name="Cornejo O."/>
            <person name="Findley S.D."/>
            <person name="Zheng P."/>
            <person name="Utro F."/>
            <person name="Royaert S."/>
            <person name="Saski C."/>
            <person name="Jenkins J."/>
            <person name="Podicheti R."/>
            <person name="Zhao M."/>
            <person name="Scheffler B.E."/>
            <person name="Stack J.C."/>
            <person name="Feltus F.A."/>
            <person name="Mustiga G.M."/>
            <person name="Amores F."/>
            <person name="Phillips W."/>
            <person name="Marelli J.P."/>
            <person name="May G.D."/>
            <person name="Shapiro H."/>
            <person name="Ma J."/>
            <person name="Bustamante C.D."/>
            <person name="Schnell R.J."/>
            <person name="Main D."/>
            <person name="Gilbert D."/>
            <person name="Parida L."/>
            <person name="Kuhn D.N."/>
        </authorList>
    </citation>
    <scope>NUCLEOTIDE SEQUENCE [LARGE SCALE GENOMIC DNA]</scope>
    <source>
        <strain evidence="12">cv. Matina 1-6</strain>
    </source>
</reference>
<feature type="region of interest" description="Disordered" evidence="7">
    <location>
        <begin position="1"/>
        <end position="34"/>
    </location>
</feature>
<dbReference type="PROSITE" id="PS50158">
    <property type="entry name" value="ZF_CCHC"/>
    <property type="match status" value="1"/>
</dbReference>
<feature type="region of interest" description="Disordered" evidence="7">
    <location>
        <begin position="624"/>
        <end position="840"/>
    </location>
</feature>
<dbReference type="InterPro" id="IPR013083">
    <property type="entry name" value="Znf_RING/FYVE/PHD"/>
</dbReference>
<dbReference type="GO" id="GO:0003676">
    <property type="term" value="F:nucleic acid binding"/>
    <property type="evidence" value="ECO:0007669"/>
    <property type="project" value="InterPro"/>
</dbReference>
<feature type="domain" description="RING-type" evidence="8">
    <location>
        <begin position="274"/>
        <end position="312"/>
    </location>
</feature>
<keyword evidence="4" id="KW-0862">Zinc</keyword>
<dbReference type="eggNOG" id="KOG0314">
    <property type="taxonomic scope" value="Eukaryota"/>
</dbReference>
<evidence type="ECO:0000259" key="8">
    <source>
        <dbReference type="PROSITE" id="PS50089"/>
    </source>
</evidence>
<dbReference type="CDD" id="cd16620">
    <property type="entry name" value="vRING-HC-C4C4_RBBP6"/>
    <property type="match status" value="1"/>
</dbReference>
<dbReference type="Proteomes" id="UP000026915">
    <property type="component" value="Chromosome 9"/>
</dbReference>
<name>A0A061GLJ8_THECC</name>
<feature type="compositionally biased region" description="Basic and acidic residues" evidence="7">
    <location>
        <begin position="624"/>
        <end position="647"/>
    </location>
</feature>
<evidence type="ECO:0000256" key="7">
    <source>
        <dbReference type="SAM" id="MobiDB-lite"/>
    </source>
</evidence>
<feature type="compositionally biased region" description="Polar residues" evidence="7">
    <location>
        <begin position="769"/>
        <end position="781"/>
    </location>
</feature>
<evidence type="ECO:0000256" key="3">
    <source>
        <dbReference type="ARBA" id="ARBA00022771"/>
    </source>
</evidence>
<feature type="compositionally biased region" description="Basic and acidic residues" evidence="7">
    <location>
        <begin position="747"/>
        <end position="764"/>
    </location>
</feature>
<dbReference type="InterPro" id="IPR036875">
    <property type="entry name" value="Znf_CCHC_sf"/>
</dbReference>
<accession>A0A061GLJ8</accession>
<feature type="domain" description="DWNN" evidence="10">
    <location>
        <begin position="70"/>
        <end position="144"/>
    </location>
</feature>
<feature type="compositionally biased region" description="Basic and acidic residues" evidence="7">
    <location>
        <begin position="695"/>
        <end position="704"/>
    </location>
</feature>
<evidence type="ECO:0000259" key="9">
    <source>
        <dbReference type="PROSITE" id="PS50158"/>
    </source>
</evidence>
<dbReference type="GO" id="GO:0006397">
    <property type="term" value="P:mRNA processing"/>
    <property type="evidence" value="ECO:0007669"/>
    <property type="project" value="InterPro"/>
</dbReference>
<dbReference type="Gramene" id="EOY30022">
    <property type="protein sequence ID" value="EOY30022"/>
    <property type="gene ID" value="TCM_037373"/>
</dbReference>
<proteinExistence type="predicted"/>
<keyword evidence="12" id="KW-1185">Reference proteome</keyword>
<comment type="subcellular location">
    <subcellularLocation>
        <location evidence="1">Nucleus</location>
    </subcellularLocation>
</comment>
<evidence type="ECO:0000313" key="12">
    <source>
        <dbReference type="Proteomes" id="UP000026915"/>
    </source>
</evidence>
<evidence type="ECO:0000256" key="2">
    <source>
        <dbReference type="ARBA" id="ARBA00022723"/>
    </source>
</evidence>
<dbReference type="OMA" id="LSHDRWQ"/>
<dbReference type="PANTHER" id="PTHR15439">
    <property type="entry name" value="RETINOBLASTOMA-BINDING PROTEIN 6"/>
    <property type="match status" value="1"/>
</dbReference>
<keyword evidence="5" id="KW-0539">Nucleus</keyword>
<feature type="compositionally biased region" description="Basic residues" evidence="7">
    <location>
        <begin position="785"/>
        <end position="806"/>
    </location>
</feature>
<feature type="compositionally biased region" description="Basic and acidic residues" evidence="7">
    <location>
        <begin position="807"/>
        <end position="832"/>
    </location>
</feature>
<dbReference type="GO" id="GO:0061630">
    <property type="term" value="F:ubiquitin protein ligase activity"/>
    <property type="evidence" value="ECO:0000318"/>
    <property type="project" value="GO_Central"/>
</dbReference>
<dbReference type="Gene3D" id="3.10.20.90">
    <property type="entry name" value="Phosphatidylinositol 3-kinase Catalytic Subunit, Chain A, domain 1"/>
    <property type="match status" value="1"/>
</dbReference>
<dbReference type="PROSITE" id="PS50089">
    <property type="entry name" value="ZF_RING_2"/>
    <property type="match status" value="1"/>
</dbReference>
<evidence type="ECO:0000259" key="10">
    <source>
        <dbReference type="PROSITE" id="PS51282"/>
    </source>
</evidence>
<dbReference type="GO" id="GO:0005634">
    <property type="term" value="C:nucleus"/>
    <property type="evidence" value="ECO:0000318"/>
    <property type="project" value="GO_Central"/>
</dbReference>
<dbReference type="EMBL" id="CM001887">
    <property type="protein sequence ID" value="EOY30022.1"/>
    <property type="molecule type" value="Genomic_DNA"/>
</dbReference>
<dbReference type="PANTHER" id="PTHR15439:SF11">
    <property type="entry name" value="E3 UBIQUITIN LIGASE PQT3-LIKE ISOFORM X1"/>
    <property type="match status" value="1"/>
</dbReference>
<gene>
    <name evidence="11" type="ORF">TCM_037373</name>
</gene>
<feature type="compositionally biased region" description="Basic and acidic residues" evidence="7">
    <location>
        <begin position="1"/>
        <end position="29"/>
    </location>
</feature>
<evidence type="ECO:0000313" key="11">
    <source>
        <dbReference type="EMBL" id="EOY30022.1"/>
    </source>
</evidence>
<evidence type="ECO:0000256" key="6">
    <source>
        <dbReference type="PROSITE-ProRule" id="PRU00047"/>
    </source>
</evidence>
<dbReference type="GO" id="GO:0006511">
    <property type="term" value="P:ubiquitin-dependent protein catabolic process"/>
    <property type="evidence" value="ECO:0000318"/>
    <property type="project" value="GO_Central"/>
</dbReference>
<keyword evidence="3 6" id="KW-0863">Zinc-finger</keyword>
<dbReference type="InterPro" id="IPR001841">
    <property type="entry name" value="Znf_RING"/>
</dbReference>
<dbReference type="Pfam" id="PF08783">
    <property type="entry name" value="DWNN"/>
    <property type="match status" value="1"/>
</dbReference>
<dbReference type="STRING" id="3641.A0A061GLJ8"/>
<dbReference type="SUPFAM" id="SSF57756">
    <property type="entry name" value="Retrovirus zinc finger-like domains"/>
    <property type="match status" value="1"/>
</dbReference>
<dbReference type="InterPro" id="IPR014891">
    <property type="entry name" value="DWNN_domain"/>
</dbReference>
<keyword evidence="2" id="KW-0479">Metal-binding</keyword>
<dbReference type="PROSITE" id="PS00518">
    <property type="entry name" value="ZF_RING_1"/>
    <property type="match status" value="1"/>
</dbReference>
<dbReference type="PROSITE" id="PS51282">
    <property type="entry name" value="DWNN"/>
    <property type="match status" value="1"/>
</dbReference>
<protein>
    <submittedName>
        <fullName evidence="11">Uncharacterized protein isoform 1</fullName>
    </submittedName>
</protein>
<dbReference type="GO" id="GO:0016567">
    <property type="term" value="P:protein ubiquitination"/>
    <property type="evidence" value="ECO:0000318"/>
    <property type="project" value="GO_Central"/>
</dbReference>
<feature type="region of interest" description="Disordered" evidence="7">
    <location>
        <begin position="376"/>
        <end position="400"/>
    </location>
</feature>
<dbReference type="SMART" id="SM00343">
    <property type="entry name" value="ZnF_C2HC"/>
    <property type="match status" value="1"/>
</dbReference>
<dbReference type="InParanoid" id="A0A061GLJ8"/>
<feature type="compositionally biased region" description="Basic and acidic residues" evidence="7">
    <location>
        <begin position="728"/>
        <end position="738"/>
    </location>
</feature>